<feature type="domain" description="Ig-like" evidence="1">
    <location>
        <begin position="12"/>
        <end position="48"/>
    </location>
</feature>
<sequence>RLIGKEPLSAIPKIIEEVENQTLIAGSSGALSCRVKCSCSEPIIQWLKRIDPEDVDTYKASGKSLVPLPTPRLGEASELYIALEKWEDAPAFMEQTVIEANPTKSPGLP</sequence>
<gene>
    <name evidence="2" type="ORF">WMSIL1_LOCUS12380</name>
</gene>
<keyword evidence="3" id="KW-1185">Reference proteome</keyword>
<evidence type="ECO:0000313" key="2">
    <source>
        <dbReference type="EMBL" id="VUZ54218.1"/>
    </source>
</evidence>
<evidence type="ECO:0000259" key="1">
    <source>
        <dbReference type="PROSITE" id="PS50835"/>
    </source>
</evidence>
<dbReference type="AlphaFoldDB" id="A0A564Z5T3"/>
<feature type="non-terminal residue" evidence="2">
    <location>
        <position position="109"/>
    </location>
</feature>
<organism evidence="2 3">
    <name type="scientific">Hymenolepis diminuta</name>
    <name type="common">Rat tapeworm</name>
    <dbReference type="NCBI Taxonomy" id="6216"/>
    <lineage>
        <taxon>Eukaryota</taxon>
        <taxon>Metazoa</taxon>
        <taxon>Spiralia</taxon>
        <taxon>Lophotrochozoa</taxon>
        <taxon>Platyhelminthes</taxon>
        <taxon>Cestoda</taxon>
        <taxon>Eucestoda</taxon>
        <taxon>Cyclophyllidea</taxon>
        <taxon>Hymenolepididae</taxon>
        <taxon>Hymenolepis</taxon>
    </lineage>
</organism>
<dbReference type="InterPro" id="IPR007110">
    <property type="entry name" value="Ig-like_dom"/>
</dbReference>
<protein>
    <recommendedName>
        <fullName evidence="1">Ig-like domain-containing protein</fullName>
    </recommendedName>
</protein>
<name>A0A564Z5T3_HYMDI</name>
<feature type="non-terminal residue" evidence="2">
    <location>
        <position position="1"/>
    </location>
</feature>
<dbReference type="EMBL" id="CABIJS010000611">
    <property type="protein sequence ID" value="VUZ54218.1"/>
    <property type="molecule type" value="Genomic_DNA"/>
</dbReference>
<proteinExistence type="predicted"/>
<dbReference type="PROSITE" id="PS50835">
    <property type="entry name" value="IG_LIKE"/>
    <property type="match status" value="1"/>
</dbReference>
<reference evidence="2 3" key="1">
    <citation type="submission" date="2019-07" db="EMBL/GenBank/DDBJ databases">
        <authorList>
            <person name="Jastrzebski P J."/>
            <person name="Paukszto L."/>
            <person name="Jastrzebski P J."/>
        </authorList>
    </citation>
    <scope>NUCLEOTIDE SEQUENCE [LARGE SCALE GENOMIC DNA]</scope>
    <source>
        <strain evidence="2 3">WMS-il1</strain>
    </source>
</reference>
<evidence type="ECO:0000313" key="3">
    <source>
        <dbReference type="Proteomes" id="UP000321570"/>
    </source>
</evidence>
<dbReference type="Proteomes" id="UP000321570">
    <property type="component" value="Unassembled WGS sequence"/>
</dbReference>
<accession>A0A564Z5T3</accession>